<reference evidence="1 2" key="1">
    <citation type="submission" date="2019-07" db="EMBL/GenBank/DDBJ databases">
        <authorList>
            <person name="Jastrzebski P J."/>
            <person name="Paukszto L."/>
            <person name="Jastrzebski P J."/>
        </authorList>
    </citation>
    <scope>NUCLEOTIDE SEQUENCE [LARGE SCALE GENOMIC DNA]</scope>
    <source>
        <strain evidence="1 2">WMS-il1</strain>
    </source>
</reference>
<organism evidence="1 2">
    <name type="scientific">Hymenolepis diminuta</name>
    <name type="common">Rat tapeworm</name>
    <dbReference type="NCBI Taxonomy" id="6216"/>
    <lineage>
        <taxon>Eukaryota</taxon>
        <taxon>Metazoa</taxon>
        <taxon>Spiralia</taxon>
        <taxon>Lophotrochozoa</taxon>
        <taxon>Platyhelminthes</taxon>
        <taxon>Cestoda</taxon>
        <taxon>Eucestoda</taxon>
        <taxon>Cyclophyllidea</taxon>
        <taxon>Hymenolepididae</taxon>
        <taxon>Hymenolepis</taxon>
    </lineage>
</organism>
<dbReference type="AlphaFoldDB" id="A0A564Z4F4"/>
<name>A0A564Z4F4_HYMDI</name>
<evidence type="ECO:0000313" key="2">
    <source>
        <dbReference type="Proteomes" id="UP000321570"/>
    </source>
</evidence>
<accession>A0A564Z4F4</accession>
<dbReference type="EMBL" id="CABIJS010000632">
    <property type="protein sequence ID" value="VUZ54326.1"/>
    <property type="molecule type" value="Genomic_DNA"/>
</dbReference>
<evidence type="ECO:0000313" key="1">
    <source>
        <dbReference type="EMBL" id="VUZ54326.1"/>
    </source>
</evidence>
<protein>
    <submittedName>
        <fullName evidence="1">Uncharacterized protein</fullName>
    </submittedName>
</protein>
<keyword evidence="2" id="KW-1185">Reference proteome</keyword>
<feature type="non-terminal residue" evidence="1">
    <location>
        <position position="166"/>
    </location>
</feature>
<dbReference type="Proteomes" id="UP000321570">
    <property type="component" value="Unassembled WGS sequence"/>
</dbReference>
<sequence length="166" mass="18284">MPRQSPTNQTRRKFLRLFRVPTASGADSSSQFVHSNTTDGALLSDGQQKQHHFCHGFLKTANSEGCGQESQLGKANPSPRIHLFNSANKPPKSGDYILRGAASSNKMGNVQQPYFYLILLVGSQLLYLCLRKWITSDPSADVVSLHLSGVLRNCSVLLSWSLFAFS</sequence>
<gene>
    <name evidence="1" type="ORF">WMSIL1_LOCUS12435</name>
</gene>
<proteinExistence type="predicted"/>